<dbReference type="EMBL" id="KK120478">
    <property type="protein sequence ID" value="KFM78357.1"/>
    <property type="molecule type" value="Genomic_DNA"/>
</dbReference>
<feature type="non-terminal residue" evidence="3">
    <location>
        <position position="230"/>
    </location>
</feature>
<dbReference type="OrthoDB" id="2130750at2759"/>
<dbReference type="InterPro" id="IPR036859">
    <property type="entry name" value="CAP-Gly_dom_sf"/>
</dbReference>
<name>A0A087ULW8_STEMI</name>
<dbReference type="Pfam" id="PF01302">
    <property type="entry name" value="CAP_GLY"/>
    <property type="match status" value="1"/>
</dbReference>
<dbReference type="Proteomes" id="UP000054359">
    <property type="component" value="Unassembled WGS sequence"/>
</dbReference>
<dbReference type="STRING" id="407821.A0A087ULW8"/>
<evidence type="ECO:0000256" key="1">
    <source>
        <dbReference type="SAM" id="Coils"/>
    </source>
</evidence>
<proteinExistence type="predicted"/>
<dbReference type="OMA" id="FVIGHTR"/>
<reference evidence="3 4" key="1">
    <citation type="submission" date="2013-11" db="EMBL/GenBank/DDBJ databases">
        <title>Genome sequencing of Stegodyphus mimosarum.</title>
        <authorList>
            <person name="Bechsgaard J."/>
        </authorList>
    </citation>
    <scope>NUCLEOTIDE SEQUENCE [LARGE SCALE GENOMIC DNA]</scope>
</reference>
<dbReference type="Gene3D" id="2.30.30.190">
    <property type="entry name" value="CAP Gly-rich-like domain"/>
    <property type="match status" value="1"/>
</dbReference>
<accession>A0A087ULW8</accession>
<evidence type="ECO:0000259" key="2">
    <source>
        <dbReference type="PROSITE" id="PS50245"/>
    </source>
</evidence>
<dbReference type="SMART" id="SM01052">
    <property type="entry name" value="CAP_GLY"/>
    <property type="match status" value="1"/>
</dbReference>
<keyword evidence="1" id="KW-0175">Coiled coil</keyword>
<evidence type="ECO:0000313" key="4">
    <source>
        <dbReference type="Proteomes" id="UP000054359"/>
    </source>
</evidence>
<sequence>MDGSRVEEMTIGEECISTSNDEDKKFVSQAVAFVIGHGRNGFVPLCASVATLLKEQARLKQENESLYQQLTLLRSKLLAEQSDISTENRLIESSSKFSAPSSVEDIIISENTSSYDINKIKYSTKNDQKTTSIILKGCLCMNCSKAPGGSRMFKTPLKKGDKVVILGELCGTVQYVGHIDSQGFSEVFVGLYLDEAVGDSNGSIGGKTYFSVPERYGLFVPLSYVCCQMS</sequence>
<dbReference type="SUPFAM" id="SSF74924">
    <property type="entry name" value="Cap-Gly domain"/>
    <property type="match status" value="1"/>
</dbReference>
<evidence type="ECO:0000313" key="3">
    <source>
        <dbReference type="EMBL" id="KFM78357.1"/>
    </source>
</evidence>
<feature type="domain" description="CAP-Gly" evidence="2">
    <location>
        <begin position="187"/>
        <end position="221"/>
    </location>
</feature>
<dbReference type="AlphaFoldDB" id="A0A087ULW8"/>
<keyword evidence="4" id="KW-1185">Reference proteome</keyword>
<dbReference type="PROSITE" id="PS50245">
    <property type="entry name" value="CAP_GLY_2"/>
    <property type="match status" value="1"/>
</dbReference>
<gene>
    <name evidence="3" type="ORF">X975_11533</name>
</gene>
<dbReference type="InterPro" id="IPR000938">
    <property type="entry name" value="CAP-Gly_domain"/>
</dbReference>
<feature type="coiled-coil region" evidence="1">
    <location>
        <begin position="49"/>
        <end position="76"/>
    </location>
</feature>
<organism evidence="3 4">
    <name type="scientific">Stegodyphus mimosarum</name>
    <name type="common">African social velvet spider</name>
    <dbReference type="NCBI Taxonomy" id="407821"/>
    <lineage>
        <taxon>Eukaryota</taxon>
        <taxon>Metazoa</taxon>
        <taxon>Ecdysozoa</taxon>
        <taxon>Arthropoda</taxon>
        <taxon>Chelicerata</taxon>
        <taxon>Arachnida</taxon>
        <taxon>Araneae</taxon>
        <taxon>Araneomorphae</taxon>
        <taxon>Entelegynae</taxon>
        <taxon>Eresoidea</taxon>
        <taxon>Eresidae</taxon>
        <taxon>Stegodyphus</taxon>
    </lineage>
</organism>
<protein>
    <submittedName>
        <fullName evidence="3">CAP-Gly domain-containing linker protein 4</fullName>
    </submittedName>
</protein>